<gene>
    <name evidence="7" type="ORF">L2689_02385</name>
</gene>
<accession>A0ABT0KY38</accession>
<organism evidence="7 8">
    <name type="scientific">Shewanella aestuarii</name>
    <dbReference type="NCBI Taxonomy" id="1028752"/>
    <lineage>
        <taxon>Bacteria</taxon>
        <taxon>Pseudomonadati</taxon>
        <taxon>Pseudomonadota</taxon>
        <taxon>Gammaproteobacteria</taxon>
        <taxon>Alteromonadales</taxon>
        <taxon>Shewanellaceae</taxon>
        <taxon>Shewanella</taxon>
    </lineage>
</organism>
<protein>
    <recommendedName>
        <fullName evidence="2">starch synthase</fullName>
        <ecNumber evidence="2">2.4.1.21</ecNumber>
    </recommendedName>
</protein>
<dbReference type="Gene3D" id="3.40.50.2000">
    <property type="entry name" value="Glycogen Phosphorylase B"/>
    <property type="match status" value="2"/>
</dbReference>
<evidence type="ECO:0000256" key="1">
    <source>
        <dbReference type="ARBA" id="ARBA00001478"/>
    </source>
</evidence>
<reference evidence="7 8" key="1">
    <citation type="submission" date="2022-01" db="EMBL/GenBank/DDBJ databases">
        <title>Whole genome-based taxonomy of the Shewanellaceae.</title>
        <authorList>
            <person name="Martin-Rodriguez A.J."/>
        </authorList>
    </citation>
    <scope>NUCLEOTIDE SEQUENCE [LARGE SCALE GENOMIC DNA]</scope>
    <source>
        <strain evidence="7 8">JCM 17801</strain>
    </source>
</reference>
<keyword evidence="3" id="KW-0328">Glycosyltransferase</keyword>
<dbReference type="Pfam" id="PF00534">
    <property type="entry name" value="Glycos_transf_1"/>
    <property type="match status" value="1"/>
</dbReference>
<keyword evidence="8" id="KW-1185">Reference proteome</keyword>
<feature type="domain" description="Glycosyl transferase family 1" evidence="5">
    <location>
        <begin position="374"/>
        <end position="515"/>
    </location>
</feature>
<dbReference type="PANTHER" id="PTHR45825">
    <property type="entry name" value="GRANULE-BOUND STARCH SYNTHASE 1, CHLOROPLASTIC/AMYLOPLASTIC"/>
    <property type="match status" value="1"/>
</dbReference>
<dbReference type="InterPro" id="IPR013534">
    <property type="entry name" value="Starch_synth_cat_dom"/>
</dbReference>
<dbReference type="InterPro" id="IPR001296">
    <property type="entry name" value="Glyco_trans_1"/>
</dbReference>
<evidence type="ECO:0000313" key="7">
    <source>
        <dbReference type="EMBL" id="MCL1116092.1"/>
    </source>
</evidence>
<dbReference type="EC" id="2.4.1.21" evidence="2"/>
<dbReference type="EMBL" id="JAKILK010000001">
    <property type="protein sequence ID" value="MCL1116092.1"/>
    <property type="molecule type" value="Genomic_DNA"/>
</dbReference>
<comment type="caution">
    <text evidence="7">The sequence shown here is derived from an EMBL/GenBank/DDBJ whole genome shotgun (WGS) entry which is preliminary data.</text>
</comment>
<proteinExistence type="predicted"/>
<sequence>MKKVLLVAAENDALINAKVGGMGDVIRDLPLALNSCSILADVAMPEYGFLKDYYAAKKTAEVLIPYGNRTESVKIYKMLRPATKYTVIEANQSITENQDNSFQQQNWVYLFAHPLFNQDDGSIYTQGSADRPFADDANKFALFSLAVAQALLEGKLDDYQVIHLHDWHSAMIAMLRESVAQFSPLKAIKCVFTIHNLALQGIRPFCGDQSSFCHWFAQWFSNDSLLQNQSLSKAILDPRYTSCVNPMRMGIVLSDMVHVVSPSYAKEVLRTSDPQTGFIGGEGLELDLQAKAELNQLVGIINGCNYPEVKAFNGKSIQIKQRLSLLNNAQHALIKWQAHKTSVSAADFVASQRLQQYITQLSSARKTANASLLITSVGRLTSQKVMLFLQKLANGKAALTQILLDLYAHEPHAIMVILGSGDEHLSNQIKIIAAQHPNCLFLNGYDEALSEDLYQQGDLFLMPSSFEPCGISQMLAMKHGQPCLVHAVGGLKDTVKHQQNGWLFAGTDAAQQAKHFVEQFNLCLAYDSETLASIKLAASEARFEWARVAQCYDEQLYRI</sequence>
<dbReference type="Proteomes" id="UP001203212">
    <property type="component" value="Unassembled WGS sequence"/>
</dbReference>
<evidence type="ECO:0000313" key="8">
    <source>
        <dbReference type="Proteomes" id="UP001203212"/>
    </source>
</evidence>
<evidence type="ECO:0000256" key="3">
    <source>
        <dbReference type="ARBA" id="ARBA00022676"/>
    </source>
</evidence>
<feature type="domain" description="Starch synthase catalytic" evidence="6">
    <location>
        <begin position="3"/>
        <end position="289"/>
    </location>
</feature>
<evidence type="ECO:0000259" key="6">
    <source>
        <dbReference type="Pfam" id="PF08323"/>
    </source>
</evidence>
<evidence type="ECO:0000256" key="2">
    <source>
        <dbReference type="ARBA" id="ARBA00012588"/>
    </source>
</evidence>
<dbReference type="PANTHER" id="PTHR45825:SF11">
    <property type="entry name" value="ALPHA AMYLASE DOMAIN-CONTAINING PROTEIN"/>
    <property type="match status" value="1"/>
</dbReference>
<comment type="catalytic activity">
    <reaction evidence="1">
        <text>[(1-&gt;4)-alpha-D-glucosyl](n) + ADP-alpha-D-glucose = [(1-&gt;4)-alpha-D-glucosyl](n+1) + ADP + H(+)</text>
        <dbReference type="Rhea" id="RHEA:18189"/>
        <dbReference type="Rhea" id="RHEA-COMP:9584"/>
        <dbReference type="Rhea" id="RHEA-COMP:9587"/>
        <dbReference type="ChEBI" id="CHEBI:15378"/>
        <dbReference type="ChEBI" id="CHEBI:15444"/>
        <dbReference type="ChEBI" id="CHEBI:57498"/>
        <dbReference type="ChEBI" id="CHEBI:456216"/>
        <dbReference type="EC" id="2.4.1.21"/>
    </reaction>
</comment>
<name>A0ABT0KY38_9GAMM</name>
<dbReference type="Pfam" id="PF08323">
    <property type="entry name" value="Glyco_transf_5"/>
    <property type="match status" value="1"/>
</dbReference>
<evidence type="ECO:0000259" key="5">
    <source>
        <dbReference type="Pfam" id="PF00534"/>
    </source>
</evidence>
<dbReference type="SUPFAM" id="SSF53756">
    <property type="entry name" value="UDP-Glycosyltransferase/glycogen phosphorylase"/>
    <property type="match status" value="1"/>
</dbReference>
<evidence type="ECO:0000256" key="4">
    <source>
        <dbReference type="ARBA" id="ARBA00022679"/>
    </source>
</evidence>
<dbReference type="RefSeq" id="WP_188839778.1">
    <property type="nucleotide sequence ID" value="NZ_BMOT01000001.1"/>
</dbReference>
<keyword evidence="4" id="KW-0808">Transferase</keyword>